<keyword evidence="12" id="KW-1185">Reference proteome</keyword>
<dbReference type="PANTHER" id="PTHR31503">
    <property type="entry name" value="VACUOLAR CALCIUM ION TRANSPORTER"/>
    <property type="match status" value="1"/>
</dbReference>
<dbReference type="Pfam" id="PF01699">
    <property type="entry name" value="Na_Ca_ex"/>
    <property type="match status" value="2"/>
</dbReference>
<keyword evidence="3 8" id="KW-0812">Transmembrane</keyword>
<evidence type="ECO:0000313" key="12">
    <source>
        <dbReference type="Proteomes" id="UP000816034"/>
    </source>
</evidence>
<feature type="transmembrane region" description="Helical" evidence="8">
    <location>
        <begin position="648"/>
        <end position="668"/>
    </location>
</feature>
<reference evidence="11 12" key="1">
    <citation type="journal article" date="2018" name="BMC Genomics">
        <title>The genome of Naegleria lovaniensis, the basis for a comparative approach to unravel pathogenicity factors of the human pathogenic amoeba N. fowleri.</title>
        <authorList>
            <person name="Liechti N."/>
            <person name="Schurch N."/>
            <person name="Bruggmann R."/>
            <person name="Wittwer M."/>
        </authorList>
    </citation>
    <scope>NUCLEOTIDE SEQUENCE [LARGE SCALE GENOMIC DNA]</scope>
    <source>
        <strain evidence="11 12">ATCC 30569</strain>
    </source>
</reference>
<evidence type="ECO:0000256" key="4">
    <source>
        <dbReference type="ARBA" id="ARBA00022989"/>
    </source>
</evidence>
<feature type="region of interest" description="Disordered" evidence="7">
    <location>
        <begin position="625"/>
        <end position="644"/>
    </location>
</feature>
<evidence type="ECO:0000256" key="1">
    <source>
        <dbReference type="ARBA" id="ARBA00004127"/>
    </source>
</evidence>
<evidence type="ECO:0000256" key="2">
    <source>
        <dbReference type="ARBA" id="ARBA00022448"/>
    </source>
</evidence>
<feature type="domain" description="Sodium/calcium exchanger membrane region" evidence="9">
    <location>
        <begin position="654"/>
        <end position="801"/>
    </location>
</feature>
<evidence type="ECO:0000256" key="3">
    <source>
        <dbReference type="ARBA" id="ARBA00022692"/>
    </source>
</evidence>
<feature type="transmembrane region" description="Helical" evidence="8">
    <location>
        <begin position="301"/>
        <end position="317"/>
    </location>
</feature>
<feature type="transmembrane region" description="Helical" evidence="8">
    <location>
        <begin position="688"/>
        <end position="711"/>
    </location>
</feature>
<evidence type="ECO:0000256" key="6">
    <source>
        <dbReference type="ARBA" id="ARBA00023136"/>
    </source>
</evidence>
<dbReference type="EMBL" id="PYSW02000021">
    <property type="protein sequence ID" value="KAG2383281.1"/>
    <property type="molecule type" value="Genomic_DNA"/>
</dbReference>
<feature type="transmembrane region" description="Helical" evidence="8">
    <location>
        <begin position="359"/>
        <end position="381"/>
    </location>
</feature>
<feature type="transmembrane region" description="Helical" evidence="8">
    <location>
        <begin position="393"/>
        <end position="413"/>
    </location>
</feature>
<feature type="transmembrane region" description="Helical" evidence="8">
    <location>
        <begin position="179"/>
        <end position="207"/>
    </location>
</feature>
<evidence type="ECO:0000259" key="9">
    <source>
        <dbReference type="Pfam" id="PF01699"/>
    </source>
</evidence>
<feature type="transmembrane region" description="Helical" evidence="8">
    <location>
        <begin position="493"/>
        <end position="513"/>
    </location>
</feature>
<dbReference type="GO" id="GO:0015369">
    <property type="term" value="F:calcium:proton antiporter activity"/>
    <property type="evidence" value="ECO:0007669"/>
    <property type="project" value="TreeGrafter"/>
</dbReference>
<dbReference type="GO" id="GO:0005774">
    <property type="term" value="C:vacuolar membrane"/>
    <property type="evidence" value="ECO:0007669"/>
    <property type="project" value="UniProtKB-ARBA"/>
</dbReference>
<dbReference type="AlphaFoldDB" id="A0AA88GLL5"/>
<dbReference type="InterPro" id="IPR004713">
    <property type="entry name" value="CaH_exchang"/>
</dbReference>
<dbReference type="InterPro" id="IPR044880">
    <property type="entry name" value="NCX_ion-bd_dom_sf"/>
</dbReference>
<proteinExistence type="predicted"/>
<feature type="region of interest" description="Disordered" evidence="7">
    <location>
        <begin position="1"/>
        <end position="56"/>
    </location>
</feature>
<dbReference type="PANTHER" id="PTHR31503:SF10">
    <property type="entry name" value="VNX1 PROTEIN"/>
    <property type="match status" value="1"/>
</dbReference>
<comment type="subcellular location">
    <subcellularLocation>
        <location evidence="1">Endomembrane system</location>
        <topology evidence="1">Multi-pass membrane protein</topology>
    </subcellularLocation>
</comment>
<evidence type="ECO:0000256" key="8">
    <source>
        <dbReference type="SAM" id="Phobius"/>
    </source>
</evidence>
<keyword evidence="4 8" id="KW-1133">Transmembrane helix</keyword>
<feature type="domain" description="Sodium/calcium exchanger membrane region" evidence="9">
    <location>
        <begin position="394"/>
        <end position="511"/>
    </location>
</feature>
<keyword evidence="5" id="KW-0406">Ion transport</keyword>
<dbReference type="InterPro" id="IPR005185">
    <property type="entry name" value="YccF"/>
</dbReference>
<gene>
    <name evidence="11" type="ORF">C9374_004618</name>
</gene>
<protein>
    <submittedName>
        <fullName evidence="11">Uncharacterized protein</fullName>
    </submittedName>
</protein>
<keyword evidence="6 8" id="KW-0472">Membrane</keyword>
<accession>A0AA88GLL5</accession>
<evidence type="ECO:0000256" key="7">
    <source>
        <dbReference type="SAM" id="MobiDB-lite"/>
    </source>
</evidence>
<feature type="transmembrane region" description="Helical" evidence="8">
    <location>
        <begin position="783"/>
        <end position="804"/>
    </location>
</feature>
<feature type="transmembrane region" description="Helical" evidence="8">
    <location>
        <begin position="425"/>
        <end position="449"/>
    </location>
</feature>
<feature type="transmembrane region" description="Helical" evidence="8">
    <location>
        <begin position="455"/>
        <end position="481"/>
    </location>
</feature>
<dbReference type="InterPro" id="IPR004837">
    <property type="entry name" value="NaCa_Exmemb"/>
</dbReference>
<dbReference type="GO" id="GO:0012505">
    <property type="term" value="C:endomembrane system"/>
    <property type="evidence" value="ECO:0007669"/>
    <property type="project" value="UniProtKB-SubCell"/>
</dbReference>
<evidence type="ECO:0000313" key="11">
    <source>
        <dbReference type="EMBL" id="KAG2383281.1"/>
    </source>
</evidence>
<dbReference type="RefSeq" id="XP_044548960.1">
    <property type="nucleotide sequence ID" value="XM_044694277.1"/>
</dbReference>
<sequence length="805" mass="90599">MSQNNNSSSHTNPHRQQQQHLQHFMSEHYSPYQSSGYQQEEPQIVSSSDHHGAFQDFGQDARNRASRGSEEMTEDMIQHALTSNTSSGIRRRKHVRIDEHEQADAMSDIMIPEEENELETKKAVLNSMFGIMPFAGHVSKRDIAERSEKVKSLYEPVTGLKPEQVKNPERNRMLGFGNILYSILFGWWLFLVYIFVGILCFLSIFCISYGKKCFEFAFYFFYPFGQYVERIIAEDHVINSNNPNENTSILAGNADDNSQSTDINYYNLRKKENRFVKIVAMIIWCVILAPMLVIAHAWCCLLAWLTVFGIPISKVQYQGIKLLFKSFLELHVSHQFPPNVESDIIVCTYQAFNLYYYKYSLFGANVILINMLPFVPLSIILGFAFGDEFVEEYGIGIFISCILAVVPLSYYISKAVSSISAQSNYVVGAFLNASFGSVVEIILYFATLWKGLSTVIVQAVTGSFLADTLLIPGLSMIAGGFKHQVQYFNRHAAGTSALLLLVAVVGCFVPSLFYTIYGNYELSCVQCMDTAIFQNNTNNSTSHFTGFPRPRVDARRNSTNNGTSPLYSLACQNCFYVERDFTKDPIYLHKVKPLALTTAAILPLAYLVGLIFALKTHNKYYLRPPKMDDEDSEKGKNKGHGGHGAAEWPRWLCVIILLVATVAFAFVAECMTKSMEPAFHELKIPLEFAGLTVFAVVPNISEIVSAIKFALQNNVTLSLEIGNVAGIQTALIQVPALVIFSVIIFQDDFTKVFSLTFPQLDLVAIFFAVIILNYVTIDGKSNYFHGFSLTVVYILIIIAFFFAYF</sequence>
<feature type="transmembrane region" description="Helical" evidence="8">
    <location>
        <begin position="275"/>
        <end position="295"/>
    </location>
</feature>
<comment type="caution">
    <text evidence="11">The sequence shown here is derived from an EMBL/GenBank/DDBJ whole genome shotgun (WGS) entry which is preliminary data.</text>
</comment>
<organism evidence="11 12">
    <name type="scientific">Naegleria lovaniensis</name>
    <name type="common">Amoeba</name>
    <dbReference type="NCBI Taxonomy" id="51637"/>
    <lineage>
        <taxon>Eukaryota</taxon>
        <taxon>Discoba</taxon>
        <taxon>Heterolobosea</taxon>
        <taxon>Tetramitia</taxon>
        <taxon>Eutetramitia</taxon>
        <taxon>Vahlkampfiidae</taxon>
        <taxon>Naegleria</taxon>
    </lineage>
</organism>
<feature type="compositionally biased region" description="Polar residues" evidence="7">
    <location>
        <begin position="1"/>
        <end position="21"/>
    </location>
</feature>
<keyword evidence="2" id="KW-0813">Transport</keyword>
<dbReference type="Gene3D" id="1.20.1420.30">
    <property type="entry name" value="NCX, central ion-binding region"/>
    <property type="match status" value="2"/>
</dbReference>
<feature type="transmembrane region" description="Helical" evidence="8">
    <location>
        <begin position="757"/>
        <end position="776"/>
    </location>
</feature>
<feature type="transmembrane region" description="Helical" evidence="8">
    <location>
        <begin position="723"/>
        <end position="745"/>
    </location>
</feature>
<name>A0AA88GLL5_NAELO</name>
<feature type="domain" description="Inner membrane component" evidence="10">
    <location>
        <begin position="176"/>
        <end position="226"/>
    </location>
</feature>
<dbReference type="Proteomes" id="UP000816034">
    <property type="component" value="Unassembled WGS sequence"/>
</dbReference>
<dbReference type="GO" id="GO:0006874">
    <property type="term" value="P:intracellular calcium ion homeostasis"/>
    <property type="evidence" value="ECO:0007669"/>
    <property type="project" value="TreeGrafter"/>
</dbReference>
<feature type="compositionally biased region" description="Polar residues" evidence="7">
    <location>
        <begin position="31"/>
        <end position="47"/>
    </location>
</feature>
<dbReference type="Pfam" id="PF03733">
    <property type="entry name" value="YccF"/>
    <property type="match status" value="1"/>
</dbReference>
<dbReference type="GeneID" id="68097073"/>
<feature type="transmembrane region" description="Helical" evidence="8">
    <location>
        <begin position="594"/>
        <end position="614"/>
    </location>
</feature>
<evidence type="ECO:0000256" key="5">
    <source>
        <dbReference type="ARBA" id="ARBA00023065"/>
    </source>
</evidence>
<evidence type="ECO:0000259" key="10">
    <source>
        <dbReference type="Pfam" id="PF03733"/>
    </source>
</evidence>